<dbReference type="OrthoDB" id="9986378at2"/>
<keyword evidence="1" id="KW-0812">Transmembrane</keyword>
<evidence type="ECO:0000256" key="1">
    <source>
        <dbReference type="SAM" id="Phobius"/>
    </source>
</evidence>
<sequence>MEALTVHDAVQLIRLNEDAISTQFQVWLTITFSTIVATFAGRSLLTRKTKWLVTLLYLLASMATLSSSIYLAESNARIVSTVEGLSSLFSPPIFAGTAYLLLFIAGITTTVYFIHMKIGELLQAPT</sequence>
<dbReference type="Proteomes" id="UP000256999">
    <property type="component" value="Unassembled WGS sequence"/>
</dbReference>
<evidence type="ECO:0000313" key="3">
    <source>
        <dbReference type="Proteomes" id="UP000256999"/>
    </source>
</evidence>
<proteinExistence type="predicted"/>
<evidence type="ECO:0000313" key="2">
    <source>
        <dbReference type="EMBL" id="REL35104.1"/>
    </source>
</evidence>
<dbReference type="AlphaFoldDB" id="A0A3E0UEI3"/>
<feature type="transmembrane region" description="Helical" evidence="1">
    <location>
        <begin position="52"/>
        <end position="72"/>
    </location>
</feature>
<name>A0A3E0UEI3_9GAMM</name>
<comment type="caution">
    <text evidence="2">The sequence shown here is derived from an EMBL/GenBank/DDBJ whole genome shotgun (WGS) entry which is preliminary data.</text>
</comment>
<dbReference type="RefSeq" id="WP_115999778.1">
    <property type="nucleotide sequence ID" value="NZ_QUOV01000001.1"/>
</dbReference>
<accession>A0A3E0UEI3</accession>
<dbReference type="EMBL" id="QUOV01000001">
    <property type="protein sequence ID" value="REL35104.1"/>
    <property type="molecule type" value="Genomic_DNA"/>
</dbReference>
<reference evidence="2 3" key="1">
    <citation type="submission" date="2018-08" db="EMBL/GenBank/DDBJ databases">
        <title>Thalassotalea euphylliae genome.</title>
        <authorList>
            <person name="Summers S."/>
            <person name="Rice S.A."/>
            <person name="Freckelton M.L."/>
            <person name="Nedved B.T."/>
            <person name="Hadfield M.G."/>
        </authorList>
    </citation>
    <scope>NUCLEOTIDE SEQUENCE [LARGE SCALE GENOMIC DNA]</scope>
    <source>
        <strain evidence="2 3">H2</strain>
    </source>
</reference>
<keyword evidence="1" id="KW-1133">Transmembrane helix</keyword>
<protein>
    <submittedName>
        <fullName evidence="2">Uncharacterized protein</fullName>
    </submittedName>
</protein>
<organism evidence="2 3">
    <name type="scientific">Thalassotalea euphylliae</name>
    <dbReference type="NCBI Taxonomy" id="1655234"/>
    <lineage>
        <taxon>Bacteria</taxon>
        <taxon>Pseudomonadati</taxon>
        <taxon>Pseudomonadota</taxon>
        <taxon>Gammaproteobacteria</taxon>
        <taxon>Alteromonadales</taxon>
        <taxon>Colwelliaceae</taxon>
        <taxon>Thalassotalea</taxon>
    </lineage>
</organism>
<gene>
    <name evidence="2" type="ORF">DXX92_06885</name>
</gene>
<feature type="transmembrane region" description="Helical" evidence="1">
    <location>
        <begin position="24"/>
        <end position="45"/>
    </location>
</feature>
<feature type="transmembrane region" description="Helical" evidence="1">
    <location>
        <begin position="92"/>
        <end position="114"/>
    </location>
</feature>
<keyword evidence="1" id="KW-0472">Membrane</keyword>